<comment type="caution">
    <text evidence="1">The sequence shown here is derived from an EMBL/GenBank/DDBJ whole genome shotgun (WGS) entry which is preliminary data.</text>
</comment>
<reference evidence="1 2" key="1">
    <citation type="submission" date="2006-04" db="EMBL/GenBank/DDBJ databases">
        <authorList>
            <person name="Nierman W.C."/>
        </authorList>
    </citation>
    <scope>NUCLEOTIDE SEQUENCE [LARGE SCALE GENOMIC DNA]</scope>
    <source>
        <strain evidence="1 2">DW4/3-1</strain>
    </source>
</reference>
<evidence type="ECO:0000313" key="1">
    <source>
        <dbReference type="EMBL" id="EAU63771.1"/>
    </source>
</evidence>
<protein>
    <recommendedName>
        <fullName evidence="3">STAS domain-containing protein</fullName>
    </recommendedName>
</protein>
<sequence length="169" mass="18400">MSGGTFATHPLSPVSGGSVSGAHGQVNSASFTLSNEPLERVLHVRMEGFFEEGEMQEFIRRYRKATACYGGQPYLVLADMRSMRIASLAVSQLFGGLIQEARRQGVVCCAHLSSSTVQRLQVARLAREYSGDSDVTVHVTSLEEAREVLEAQRRRLIPGVPALRGPGRP</sequence>
<dbReference type="EMBL" id="AAMD01000147">
    <property type="protein sequence ID" value="EAU63771.1"/>
    <property type="molecule type" value="Genomic_DNA"/>
</dbReference>
<proteinExistence type="predicted"/>
<dbReference type="Proteomes" id="UP000032702">
    <property type="component" value="Unassembled WGS sequence"/>
</dbReference>
<gene>
    <name evidence="1" type="ORF">STIAU_2162</name>
</gene>
<name>Q08TE7_STIAD</name>
<evidence type="ECO:0008006" key="3">
    <source>
        <dbReference type="Google" id="ProtNLM"/>
    </source>
</evidence>
<evidence type="ECO:0000313" key="2">
    <source>
        <dbReference type="Proteomes" id="UP000032702"/>
    </source>
</evidence>
<organism evidence="1 2">
    <name type="scientific">Stigmatella aurantiaca (strain DW4/3-1)</name>
    <dbReference type="NCBI Taxonomy" id="378806"/>
    <lineage>
        <taxon>Bacteria</taxon>
        <taxon>Pseudomonadati</taxon>
        <taxon>Myxococcota</taxon>
        <taxon>Myxococcia</taxon>
        <taxon>Myxococcales</taxon>
        <taxon>Cystobacterineae</taxon>
        <taxon>Archangiaceae</taxon>
        <taxon>Stigmatella</taxon>
    </lineage>
</organism>
<dbReference type="AlphaFoldDB" id="Q08TE7"/>
<accession>Q08TE7</accession>